<dbReference type="EMBL" id="MTEJ01000098">
    <property type="protein sequence ID" value="OQX11032.1"/>
    <property type="molecule type" value="Genomic_DNA"/>
</dbReference>
<reference evidence="1 2" key="1">
    <citation type="submission" date="2017-01" db="EMBL/GenBank/DDBJ databases">
        <title>Novel large sulfur bacteria in the metagenomes of groundwater-fed chemosynthetic microbial mats in the Lake Huron basin.</title>
        <authorList>
            <person name="Sharrar A.M."/>
            <person name="Flood B.E."/>
            <person name="Bailey J.V."/>
            <person name="Jones D.S."/>
            <person name="Biddanda B."/>
            <person name="Ruberg S.A."/>
            <person name="Marcus D.N."/>
            <person name="Dick G.J."/>
        </authorList>
    </citation>
    <scope>NUCLEOTIDE SEQUENCE [LARGE SCALE GENOMIC DNA]</scope>
    <source>
        <strain evidence="1">A8</strain>
    </source>
</reference>
<evidence type="ECO:0000313" key="1">
    <source>
        <dbReference type="EMBL" id="OQX11032.1"/>
    </source>
</evidence>
<evidence type="ECO:0000313" key="2">
    <source>
        <dbReference type="Proteomes" id="UP000192491"/>
    </source>
</evidence>
<dbReference type="Proteomes" id="UP000192491">
    <property type="component" value="Unassembled WGS sequence"/>
</dbReference>
<sequence length="84" mass="9771">MSAITHIKTEIRLRAAERGFYLHRYQSNGRRLYQPMVSYALHTSKQKPRFSKDCDGVICCFYTVEGKTEKCQAYKYLSNLLGSI</sequence>
<dbReference type="AlphaFoldDB" id="A0A1Y1QPY2"/>
<accession>A0A1Y1QPY2</accession>
<proteinExistence type="predicted"/>
<comment type="caution">
    <text evidence="1">The sequence shown here is derived from an EMBL/GenBank/DDBJ whole genome shotgun (WGS) entry which is preliminary data.</text>
</comment>
<name>A0A1Y1QPY2_9GAMM</name>
<organism evidence="1 2">
    <name type="scientific">Thiothrix lacustris</name>
    <dbReference type="NCBI Taxonomy" id="525917"/>
    <lineage>
        <taxon>Bacteria</taxon>
        <taxon>Pseudomonadati</taxon>
        <taxon>Pseudomonadota</taxon>
        <taxon>Gammaproteobacteria</taxon>
        <taxon>Thiotrichales</taxon>
        <taxon>Thiotrichaceae</taxon>
        <taxon>Thiothrix</taxon>
    </lineage>
</organism>
<gene>
    <name evidence="1" type="ORF">BWK73_18785</name>
</gene>
<protein>
    <submittedName>
        <fullName evidence="1">Uncharacterized protein</fullName>
    </submittedName>
</protein>